<evidence type="ECO:0000313" key="2">
    <source>
        <dbReference type="EMBL" id="GGG57962.1"/>
    </source>
</evidence>
<comment type="caution">
    <text evidence="2">The sequence shown here is derived from an EMBL/GenBank/DDBJ whole genome shotgun (WGS) entry which is preliminary data.</text>
</comment>
<dbReference type="InterPro" id="IPR003593">
    <property type="entry name" value="AAA+_ATPase"/>
</dbReference>
<feature type="domain" description="AAA+ ATPase" evidence="1">
    <location>
        <begin position="42"/>
        <end position="143"/>
    </location>
</feature>
<evidence type="ECO:0000313" key="3">
    <source>
        <dbReference type="Proteomes" id="UP000627715"/>
    </source>
</evidence>
<dbReference type="InterPro" id="IPR049945">
    <property type="entry name" value="AAA_22"/>
</dbReference>
<dbReference type="InterPro" id="IPR027417">
    <property type="entry name" value="P-loop_NTPase"/>
</dbReference>
<sequence>MYLEHFGFTSPPFQDTPDQSFFWPQTGGHNLFQQVVHHLQDGTQLQVIVGEPGLGKTMLCRKLLNSLRSHRSRYQVVCMPYPKLALDDILPAREPKKRQQVLIIDEAQALPIMTLRAIIAAIASSHSQLSVLLFGQTELRYLLSGPISEQIQSIQHRFVTLKSLDASATQHYAHHRIVQAGGDLPRALPDSCHLHLHNLSQGVPRKINSLMRKALLLAAQEQSHQLTSRHLKNAASHAVFARLVAEKLV</sequence>
<dbReference type="Gene3D" id="3.40.50.300">
    <property type="entry name" value="P-loop containing nucleotide triphosphate hydrolases"/>
    <property type="match status" value="1"/>
</dbReference>
<proteinExistence type="predicted"/>
<dbReference type="SUPFAM" id="SSF52540">
    <property type="entry name" value="P-loop containing nucleoside triphosphate hydrolases"/>
    <property type="match status" value="1"/>
</dbReference>
<evidence type="ECO:0000259" key="1">
    <source>
        <dbReference type="SMART" id="SM00382"/>
    </source>
</evidence>
<dbReference type="GO" id="GO:0016887">
    <property type="term" value="F:ATP hydrolysis activity"/>
    <property type="evidence" value="ECO:0007669"/>
    <property type="project" value="InterPro"/>
</dbReference>
<dbReference type="OrthoDB" id="9780149at2"/>
<accession>A0A917GV69</accession>
<reference evidence="2" key="1">
    <citation type="journal article" date="2014" name="Int. J. Syst. Evol. Microbiol.">
        <title>Complete genome sequence of Corynebacterium casei LMG S-19264T (=DSM 44701T), isolated from a smear-ripened cheese.</title>
        <authorList>
            <consortium name="US DOE Joint Genome Institute (JGI-PGF)"/>
            <person name="Walter F."/>
            <person name="Albersmeier A."/>
            <person name="Kalinowski J."/>
            <person name="Ruckert C."/>
        </authorList>
    </citation>
    <scope>NUCLEOTIDE SEQUENCE</scope>
    <source>
        <strain evidence="2">CGMCC 1.15425</strain>
    </source>
</reference>
<dbReference type="SMART" id="SM00382">
    <property type="entry name" value="AAA"/>
    <property type="match status" value="1"/>
</dbReference>
<dbReference type="InterPro" id="IPR052026">
    <property type="entry name" value="ExeA_AAA_ATPase_DNA-bind"/>
</dbReference>
<dbReference type="Proteomes" id="UP000627715">
    <property type="component" value="Unassembled WGS sequence"/>
</dbReference>
<gene>
    <name evidence="2" type="ORF">GCM10011403_14080</name>
</gene>
<dbReference type="AlphaFoldDB" id="A0A917GV69"/>
<keyword evidence="3" id="KW-1185">Reference proteome</keyword>
<protein>
    <submittedName>
        <fullName evidence="2">General secretion pathway protein GspA</fullName>
    </submittedName>
</protein>
<dbReference type="PANTHER" id="PTHR35894:SF1">
    <property type="entry name" value="PHOSPHORIBULOKINASE _ URIDINE KINASE FAMILY"/>
    <property type="match status" value="1"/>
</dbReference>
<reference evidence="2" key="2">
    <citation type="submission" date="2020-09" db="EMBL/GenBank/DDBJ databases">
        <authorList>
            <person name="Sun Q."/>
            <person name="Zhou Y."/>
        </authorList>
    </citation>
    <scope>NUCLEOTIDE SEQUENCE</scope>
    <source>
        <strain evidence="2">CGMCC 1.15425</strain>
    </source>
</reference>
<dbReference type="PANTHER" id="PTHR35894">
    <property type="entry name" value="GENERAL SECRETION PATHWAY PROTEIN A-RELATED"/>
    <property type="match status" value="1"/>
</dbReference>
<name>A0A917GV69_9GAMM</name>
<dbReference type="RefSeq" id="WP_068813208.1">
    <property type="nucleotide sequence ID" value="NZ_BMIY01000005.1"/>
</dbReference>
<dbReference type="Pfam" id="PF13401">
    <property type="entry name" value="AAA_22"/>
    <property type="match status" value="1"/>
</dbReference>
<dbReference type="EMBL" id="BMIY01000005">
    <property type="protein sequence ID" value="GGG57962.1"/>
    <property type="molecule type" value="Genomic_DNA"/>
</dbReference>
<organism evidence="2 3">
    <name type="scientific">Pseudohongiella nitratireducens</name>
    <dbReference type="NCBI Taxonomy" id="1768907"/>
    <lineage>
        <taxon>Bacteria</taxon>
        <taxon>Pseudomonadati</taxon>
        <taxon>Pseudomonadota</taxon>
        <taxon>Gammaproteobacteria</taxon>
        <taxon>Pseudomonadales</taxon>
        <taxon>Pseudohongiellaceae</taxon>
        <taxon>Pseudohongiella</taxon>
    </lineage>
</organism>